<evidence type="ECO:0000313" key="6">
    <source>
        <dbReference type="EMBL" id="CAJ1384499.1"/>
    </source>
</evidence>
<keyword evidence="7" id="KW-1185">Reference proteome</keyword>
<dbReference type="GO" id="GO:0003727">
    <property type="term" value="F:single-stranded RNA binding"/>
    <property type="evidence" value="ECO:0007669"/>
    <property type="project" value="TreeGrafter"/>
</dbReference>
<organism evidence="6 7">
    <name type="scientific">Effrenium voratum</name>
    <dbReference type="NCBI Taxonomy" id="2562239"/>
    <lineage>
        <taxon>Eukaryota</taxon>
        <taxon>Sar</taxon>
        <taxon>Alveolata</taxon>
        <taxon>Dinophyceae</taxon>
        <taxon>Suessiales</taxon>
        <taxon>Symbiodiniaceae</taxon>
        <taxon>Effrenium</taxon>
    </lineage>
</organism>
<accession>A0AA36IE06</accession>
<evidence type="ECO:0000256" key="4">
    <source>
        <dbReference type="ARBA" id="ARBA00022759"/>
    </source>
</evidence>
<dbReference type="GO" id="GO:0005730">
    <property type="term" value="C:nucleolus"/>
    <property type="evidence" value="ECO:0007669"/>
    <property type="project" value="TreeGrafter"/>
</dbReference>
<dbReference type="PANTHER" id="PTHR28511">
    <property type="entry name" value="ENDONUCLEASE V"/>
    <property type="match status" value="1"/>
</dbReference>
<keyword evidence="5" id="KW-0378">Hydrolase</keyword>
<comment type="caution">
    <text evidence="6">The sequence shown here is derived from an EMBL/GenBank/DDBJ whole genome shotgun (WGS) entry which is preliminary data.</text>
</comment>
<evidence type="ECO:0000256" key="3">
    <source>
        <dbReference type="ARBA" id="ARBA00022722"/>
    </source>
</evidence>
<reference evidence="6" key="1">
    <citation type="submission" date="2023-08" db="EMBL/GenBank/DDBJ databases">
        <authorList>
            <person name="Chen Y."/>
            <person name="Shah S."/>
            <person name="Dougan E. K."/>
            <person name="Thang M."/>
            <person name="Chan C."/>
        </authorList>
    </citation>
    <scope>NUCLEOTIDE SEQUENCE</scope>
</reference>
<dbReference type="GO" id="GO:0005737">
    <property type="term" value="C:cytoplasm"/>
    <property type="evidence" value="ECO:0007669"/>
    <property type="project" value="UniProtKB-SubCell"/>
</dbReference>
<name>A0AA36IE06_9DINO</name>
<evidence type="ECO:0000256" key="1">
    <source>
        <dbReference type="ARBA" id="ARBA00004496"/>
    </source>
</evidence>
<comment type="subcellular location">
    <subcellularLocation>
        <location evidence="1">Cytoplasm</location>
    </subcellularLocation>
</comment>
<sequence length="305" mass="33449">MASKHQKQQWSAEQEALAVLRVEEDDLDWRCEEGFPGLRRVGGVDVSFFADGTYAIATVVVLSFPDLEVLCERTACFRLAVPYVPGFLAFREVPALTQLLDQLPPKHRPQVVLADGNGAFHPRKCGAATHLGITAKLPTIGVAKEVQQVGEVNTSMAQKLARTLRPGDSALLCPVAALLQVNEGSRPLVVSPGHRISLSSALRLVAALCRSGTSPEPIRQADRRSRKAVKAWHAGQHVEYLQAPRLGHLEKMLALKAETKSEPKEWRWQVKMPPPVAEAEVVPSTWFSTLFGWLCTCSSRTPSIP</sequence>
<dbReference type="CDD" id="cd06559">
    <property type="entry name" value="Endonuclease_V"/>
    <property type="match status" value="1"/>
</dbReference>
<dbReference type="HAMAP" id="MF_00801">
    <property type="entry name" value="Endonuclease_5"/>
    <property type="match status" value="1"/>
</dbReference>
<evidence type="ECO:0008006" key="8">
    <source>
        <dbReference type="Google" id="ProtNLM"/>
    </source>
</evidence>
<gene>
    <name evidence="6" type="ORF">EVOR1521_LOCUS11364</name>
</gene>
<protein>
    <recommendedName>
        <fullName evidence="8">Endonuclease V</fullName>
    </recommendedName>
</protein>
<proteinExistence type="inferred from homology"/>
<dbReference type="Gene3D" id="3.30.2170.10">
    <property type="entry name" value="archaeoglobus fulgidus dsm 4304 superfamily"/>
    <property type="match status" value="1"/>
</dbReference>
<keyword evidence="4" id="KW-0255">Endonuclease</keyword>
<evidence type="ECO:0000256" key="5">
    <source>
        <dbReference type="ARBA" id="ARBA00022801"/>
    </source>
</evidence>
<dbReference type="PANTHER" id="PTHR28511:SF1">
    <property type="entry name" value="ENDONUCLEASE V"/>
    <property type="match status" value="1"/>
</dbReference>
<evidence type="ECO:0000256" key="2">
    <source>
        <dbReference type="ARBA" id="ARBA00022490"/>
    </source>
</evidence>
<dbReference type="Proteomes" id="UP001178507">
    <property type="component" value="Unassembled WGS sequence"/>
</dbReference>
<keyword evidence="2" id="KW-0963">Cytoplasm</keyword>
<dbReference type="EMBL" id="CAUJNA010001114">
    <property type="protein sequence ID" value="CAJ1384499.1"/>
    <property type="molecule type" value="Genomic_DNA"/>
</dbReference>
<keyword evidence="3" id="KW-0540">Nuclease</keyword>
<dbReference type="AlphaFoldDB" id="A0AA36IE06"/>
<dbReference type="Pfam" id="PF04493">
    <property type="entry name" value="Endonuclease_5"/>
    <property type="match status" value="1"/>
</dbReference>
<evidence type="ECO:0000313" key="7">
    <source>
        <dbReference type="Proteomes" id="UP001178507"/>
    </source>
</evidence>
<dbReference type="GO" id="GO:0016891">
    <property type="term" value="F:RNA endonuclease activity producing 5'-phosphomonoesters, hydrolytic mechanism"/>
    <property type="evidence" value="ECO:0007669"/>
    <property type="project" value="TreeGrafter"/>
</dbReference>
<dbReference type="GO" id="GO:0006281">
    <property type="term" value="P:DNA repair"/>
    <property type="evidence" value="ECO:0007669"/>
    <property type="project" value="InterPro"/>
</dbReference>
<dbReference type="InterPro" id="IPR007581">
    <property type="entry name" value="Endonuclease-V"/>
</dbReference>